<feature type="domain" description="BON" evidence="3">
    <location>
        <begin position="144"/>
        <end position="213"/>
    </location>
</feature>
<dbReference type="PANTHER" id="PTHR43080">
    <property type="entry name" value="CBS DOMAIN-CONTAINING PROTEIN CBSX3, MITOCHONDRIAL"/>
    <property type="match status" value="1"/>
</dbReference>
<dbReference type="SMART" id="SM00116">
    <property type="entry name" value="CBS"/>
    <property type="match status" value="2"/>
</dbReference>
<dbReference type="InterPro" id="IPR046342">
    <property type="entry name" value="CBS_dom_sf"/>
</dbReference>
<dbReference type="PROSITE" id="PS51371">
    <property type="entry name" value="CBS"/>
    <property type="match status" value="2"/>
</dbReference>
<keyword evidence="6" id="KW-1185">Reference proteome</keyword>
<dbReference type="Pfam" id="PF00571">
    <property type="entry name" value="CBS"/>
    <property type="match status" value="2"/>
</dbReference>
<gene>
    <name evidence="5" type="ORF">CLV67_10554</name>
</gene>
<dbReference type="Pfam" id="PF04972">
    <property type="entry name" value="BON"/>
    <property type="match status" value="1"/>
</dbReference>
<dbReference type="SUPFAM" id="SSF54631">
    <property type="entry name" value="CBS-domain pair"/>
    <property type="match status" value="1"/>
</dbReference>
<dbReference type="EMBL" id="PVMZ01000005">
    <property type="protein sequence ID" value="PRX21877.1"/>
    <property type="molecule type" value="Genomic_DNA"/>
</dbReference>
<dbReference type="OrthoDB" id="2111978at2"/>
<dbReference type="PROSITE" id="PS50914">
    <property type="entry name" value="BON"/>
    <property type="match status" value="1"/>
</dbReference>
<feature type="domain" description="CBS" evidence="4">
    <location>
        <begin position="91"/>
        <end position="148"/>
    </location>
</feature>
<organism evidence="5 6">
    <name type="scientific">Actinoplanes italicus</name>
    <dbReference type="NCBI Taxonomy" id="113567"/>
    <lineage>
        <taxon>Bacteria</taxon>
        <taxon>Bacillati</taxon>
        <taxon>Actinomycetota</taxon>
        <taxon>Actinomycetes</taxon>
        <taxon>Micromonosporales</taxon>
        <taxon>Micromonosporaceae</taxon>
        <taxon>Actinoplanes</taxon>
    </lineage>
</organism>
<dbReference type="CDD" id="cd04586">
    <property type="entry name" value="CBS_pair_BON_assoc"/>
    <property type="match status" value="1"/>
</dbReference>
<sequence>MKTWHVSDVMTADVVSAGPGTPYRDVVDLLIGRRINAVPVVDGDRRVIGVVSESDLLRKIEFVGEGEPRWFERRRREQHHKAAARTAGELMTAPAITLTPGAGIRTAARLLDESGVKQLPVVDYLGRLVGIVTRSDLLKEHLRADADIDAEVRSAVREVVMTENSATVRTTVERGVVTLAGQVDRWSTKVLIARLAALVPGAVEVIDDVRFDFDDRKLVEPGPAIFVA</sequence>
<dbReference type="PIRSF" id="PIRSF036990">
    <property type="entry name" value="UCP036990_CBS_BON"/>
    <property type="match status" value="1"/>
</dbReference>
<keyword evidence="1 2" id="KW-0129">CBS domain</keyword>
<dbReference type="InterPro" id="IPR017080">
    <property type="entry name" value="UCP036990_CBS_BON"/>
</dbReference>
<protein>
    <submittedName>
        <fullName evidence="5">BON domain-containing protein</fullName>
    </submittedName>
</protein>
<proteinExistence type="predicted"/>
<dbReference type="InterPro" id="IPR000644">
    <property type="entry name" value="CBS_dom"/>
</dbReference>
<dbReference type="Proteomes" id="UP000239415">
    <property type="component" value="Unassembled WGS sequence"/>
</dbReference>
<dbReference type="RefSeq" id="WP_106318349.1">
    <property type="nucleotide sequence ID" value="NZ_BOMO01000037.1"/>
</dbReference>
<dbReference type="Gene3D" id="3.10.580.10">
    <property type="entry name" value="CBS-domain"/>
    <property type="match status" value="1"/>
</dbReference>
<evidence type="ECO:0000313" key="6">
    <source>
        <dbReference type="Proteomes" id="UP000239415"/>
    </source>
</evidence>
<accession>A0A2T0KER9</accession>
<dbReference type="PANTHER" id="PTHR43080:SF29">
    <property type="entry name" value="OS02G0818000 PROTEIN"/>
    <property type="match status" value="1"/>
</dbReference>
<dbReference type="Gene3D" id="3.30.1340.30">
    <property type="match status" value="1"/>
</dbReference>
<evidence type="ECO:0000313" key="5">
    <source>
        <dbReference type="EMBL" id="PRX21877.1"/>
    </source>
</evidence>
<reference evidence="5 6" key="1">
    <citation type="submission" date="2018-03" db="EMBL/GenBank/DDBJ databases">
        <title>Genomic Encyclopedia of Archaeal and Bacterial Type Strains, Phase II (KMG-II): from individual species to whole genera.</title>
        <authorList>
            <person name="Goeker M."/>
        </authorList>
    </citation>
    <scope>NUCLEOTIDE SEQUENCE [LARGE SCALE GENOMIC DNA]</scope>
    <source>
        <strain evidence="5 6">DSM 43146</strain>
    </source>
</reference>
<comment type="caution">
    <text evidence="5">The sequence shown here is derived from an EMBL/GenBank/DDBJ whole genome shotgun (WGS) entry which is preliminary data.</text>
</comment>
<dbReference type="InterPro" id="IPR051257">
    <property type="entry name" value="Diverse_CBS-Domain"/>
</dbReference>
<dbReference type="AlphaFoldDB" id="A0A2T0KER9"/>
<evidence type="ECO:0000259" key="4">
    <source>
        <dbReference type="PROSITE" id="PS51371"/>
    </source>
</evidence>
<dbReference type="InterPro" id="IPR007055">
    <property type="entry name" value="BON_dom"/>
</dbReference>
<feature type="domain" description="CBS" evidence="4">
    <location>
        <begin position="10"/>
        <end position="69"/>
    </location>
</feature>
<evidence type="ECO:0000256" key="2">
    <source>
        <dbReference type="PROSITE-ProRule" id="PRU00703"/>
    </source>
</evidence>
<evidence type="ECO:0000259" key="3">
    <source>
        <dbReference type="PROSITE" id="PS50914"/>
    </source>
</evidence>
<evidence type="ECO:0000256" key="1">
    <source>
        <dbReference type="ARBA" id="ARBA00023122"/>
    </source>
</evidence>
<name>A0A2T0KER9_9ACTN</name>